<dbReference type="InParanoid" id="L0PD62"/>
<dbReference type="Proteomes" id="UP000010422">
    <property type="component" value="Unassembled WGS sequence"/>
</dbReference>
<feature type="region of interest" description="Disordered" evidence="1">
    <location>
        <begin position="1"/>
        <end position="24"/>
    </location>
</feature>
<sequence length="316" mass="35855">MKKKNQEKLGSAAKNFEKFTGKTDKHPNESKICVLETPKSLCSHETKKRFSFFGRICRNKTGKSLEPHVSREGFSSESVSKINADAPTFCYSTSTISFSPKIYNDTQYVSPSNSIFDKSYVFERSVDYSSLTFSSPSTSVSITPSVYKMCSADSIHQQRIVDNHVPTVLDASMEILNDSTNMDNIEIVSIKRLYSPIESFDPFQLKDSWTSYASSLYTRETSLSFVSYADLVNVDHCETFSPILTVTNGSKLVTLSSDPEHISLEQTLLGEGVKRLLFNSELLVMILWIIPCFYKLNFQHYFLFLYILSTTIYVKQ</sequence>
<evidence type="ECO:0000313" key="3">
    <source>
        <dbReference type="Proteomes" id="UP000010422"/>
    </source>
</evidence>
<accession>L0PD62</accession>
<gene>
    <name evidence="2" type="ORF">PNEJI1_002086</name>
</gene>
<dbReference type="AlphaFoldDB" id="L0PD62"/>
<protein>
    <submittedName>
        <fullName evidence="2">Uncharacterized protein</fullName>
    </submittedName>
</protein>
<reference evidence="2 3" key="1">
    <citation type="journal article" date="2012" name="MBio">
        <title>De novo assembly of the Pneumocystis jirovecii genome from a single bronchoalveolar lavage fluid specimen from a patient.</title>
        <authorList>
            <person name="Cisse O.H."/>
            <person name="Pagni M."/>
            <person name="Hauser P.M."/>
        </authorList>
    </citation>
    <scope>NUCLEOTIDE SEQUENCE [LARGE SCALE GENOMIC DNA]</scope>
    <source>
        <strain evidence="2 3">SE8</strain>
    </source>
</reference>
<name>L0PD62_PNEJI</name>
<evidence type="ECO:0000313" key="2">
    <source>
        <dbReference type="EMBL" id="CCJ29570.1"/>
    </source>
</evidence>
<comment type="caution">
    <text evidence="2">The sequence shown here is derived from an EMBL/GenBank/DDBJ whole genome shotgun (WGS) entry which is preliminary data.</text>
</comment>
<dbReference type="EMBL" id="CAKM01000197">
    <property type="protein sequence ID" value="CCJ29570.1"/>
    <property type="molecule type" value="Genomic_DNA"/>
</dbReference>
<proteinExistence type="predicted"/>
<organism evidence="3">
    <name type="scientific">Pneumocystis jirovecii</name>
    <name type="common">Human pneumocystis pneumonia agent</name>
    <dbReference type="NCBI Taxonomy" id="42068"/>
    <lineage>
        <taxon>Eukaryota</taxon>
        <taxon>Fungi</taxon>
        <taxon>Dikarya</taxon>
        <taxon>Ascomycota</taxon>
        <taxon>Taphrinomycotina</taxon>
        <taxon>Pneumocystomycetes</taxon>
        <taxon>Pneumocystaceae</taxon>
        <taxon>Pneumocystis</taxon>
    </lineage>
</organism>
<evidence type="ECO:0000256" key="1">
    <source>
        <dbReference type="SAM" id="MobiDB-lite"/>
    </source>
</evidence>
<dbReference type="VEuPathDB" id="FungiDB:PNEJI1_002086"/>
<feature type="compositionally biased region" description="Basic and acidic residues" evidence="1">
    <location>
        <begin position="15"/>
        <end position="24"/>
    </location>
</feature>